<dbReference type="Proteomes" id="UP000576082">
    <property type="component" value="Unassembled WGS sequence"/>
</dbReference>
<dbReference type="EMBL" id="JABANE010000120">
    <property type="protein sequence ID" value="NME71896.1"/>
    <property type="molecule type" value="Genomic_DNA"/>
</dbReference>
<reference evidence="1 2" key="1">
    <citation type="submission" date="2020-04" db="EMBL/GenBank/DDBJ databases">
        <title>Flammeovirga sp. SR4, a novel species isolated from seawater.</title>
        <authorList>
            <person name="Wang X."/>
        </authorList>
    </citation>
    <scope>NUCLEOTIDE SEQUENCE [LARGE SCALE GENOMIC DNA]</scope>
    <source>
        <strain evidence="1 2">ATCC 23126</strain>
    </source>
</reference>
<evidence type="ECO:0000313" key="1">
    <source>
        <dbReference type="EMBL" id="NME71896.1"/>
    </source>
</evidence>
<gene>
    <name evidence="1" type="ORF">HHU12_28275</name>
</gene>
<comment type="caution">
    <text evidence="1">The sequence shown here is derived from an EMBL/GenBank/DDBJ whole genome shotgun (WGS) entry which is preliminary data.</text>
</comment>
<protein>
    <submittedName>
        <fullName evidence="1">Uncharacterized protein</fullName>
    </submittedName>
</protein>
<evidence type="ECO:0000313" key="2">
    <source>
        <dbReference type="Proteomes" id="UP000576082"/>
    </source>
</evidence>
<organism evidence="1 2">
    <name type="scientific">Flammeovirga aprica JL-4</name>
    <dbReference type="NCBI Taxonomy" id="694437"/>
    <lineage>
        <taxon>Bacteria</taxon>
        <taxon>Pseudomonadati</taxon>
        <taxon>Bacteroidota</taxon>
        <taxon>Cytophagia</taxon>
        <taxon>Cytophagales</taxon>
        <taxon>Flammeovirgaceae</taxon>
        <taxon>Flammeovirga</taxon>
    </lineage>
</organism>
<name>A0A7X9S034_9BACT</name>
<keyword evidence="2" id="KW-1185">Reference proteome</keyword>
<dbReference type="RefSeq" id="WP_169660096.1">
    <property type="nucleotide sequence ID" value="NZ_JABANE010000120.1"/>
</dbReference>
<accession>A0A7X9S034</accession>
<dbReference type="AlphaFoldDB" id="A0A7X9S034"/>
<proteinExistence type="predicted"/>
<sequence>MNHPEIELDEEYRKKMLTAFKTENDEPLKSEDVDDPSREINYYSFSDFDPNTGYLYYANYARNEGVCITYWNQTDGNKLVGISKSYEEHPSSQEIEFYVLRKDGLFVMVSKYRILPSLRNIDYLDLDKLKERNINPDSLINAYYRNHDLYYIFPEEGKNIRVISQILTSDGYDGEFSEYELGSVIELIWDDGKFKKGGFVD</sequence>